<dbReference type="Gene3D" id="2.40.50.90">
    <property type="match status" value="1"/>
</dbReference>
<dbReference type="STRING" id="56408.A0A1E5REB2"/>
<evidence type="ECO:0000256" key="9">
    <source>
        <dbReference type="ARBA" id="ARBA00022837"/>
    </source>
</evidence>
<organism evidence="12 13">
    <name type="scientific">Hanseniaspora osmophila</name>
    <dbReference type="NCBI Taxonomy" id="56408"/>
    <lineage>
        <taxon>Eukaryota</taxon>
        <taxon>Fungi</taxon>
        <taxon>Dikarya</taxon>
        <taxon>Ascomycota</taxon>
        <taxon>Saccharomycotina</taxon>
        <taxon>Saccharomycetes</taxon>
        <taxon>Saccharomycodales</taxon>
        <taxon>Saccharomycodaceae</taxon>
        <taxon>Hanseniaspora</taxon>
    </lineage>
</organism>
<dbReference type="PANTHER" id="PTHR12302">
    <property type="entry name" value="EBNA2 BINDING PROTEIN P100"/>
    <property type="match status" value="1"/>
</dbReference>
<keyword evidence="9" id="KW-0106">Calcium</keyword>
<evidence type="ECO:0000256" key="4">
    <source>
        <dbReference type="ARBA" id="ARBA00013404"/>
    </source>
</evidence>
<evidence type="ECO:0000259" key="11">
    <source>
        <dbReference type="PROSITE" id="PS50830"/>
    </source>
</evidence>
<dbReference type="GO" id="GO:0005739">
    <property type="term" value="C:mitochondrion"/>
    <property type="evidence" value="ECO:0007669"/>
    <property type="project" value="UniProtKB-SubCell"/>
</dbReference>
<evidence type="ECO:0000256" key="10">
    <source>
        <dbReference type="SAM" id="Phobius"/>
    </source>
</evidence>
<evidence type="ECO:0000256" key="1">
    <source>
        <dbReference type="ARBA" id="ARBA00004167"/>
    </source>
</evidence>
<dbReference type="SMART" id="SM00318">
    <property type="entry name" value="SNc"/>
    <property type="match status" value="1"/>
</dbReference>
<proteinExistence type="inferred from homology"/>
<feature type="domain" description="TNase-like" evidence="11">
    <location>
        <begin position="54"/>
        <end position="270"/>
    </location>
</feature>
<keyword evidence="10" id="KW-0812">Transmembrane</keyword>
<evidence type="ECO:0000256" key="7">
    <source>
        <dbReference type="ARBA" id="ARBA00022759"/>
    </source>
</evidence>
<feature type="transmembrane region" description="Helical" evidence="10">
    <location>
        <begin position="15"/>
        <end position="37"/>
    </location>
</feature>
<dbReference type="FunCoup" id="A0A1E5REB2">
    <property type="interactions" value="16"/>
</dbReference>
<evidence type="ECO:0000256" key="5">
    <source>
        <dbReference type="ARBA" id="ARBA00014651"/>
    </source>
</evidence>
<comment type="subcellular location">
    <subcellularLocation>
        <location evidence="1">Membrane</location>
        <topology evidence="1">Single-pass membrane protein</topology>
    </subcellularLocation>
    <subcellularLocation>
        <location evidence="2">Mitochondrion</location>
    </subcellularLocation>
</comment>
<reference evidence="13" key="1">
    <citation type="journal article" date="2016" name="Genome Announc.">
        <title>Genome sequences of three species of Hanseniaspora isolated from spontaneous wine fermentations.</title>
        <authorList>
            <person name="Sternes P.R."/>
            <person name="Lee D."/>
            <person name="Kutyna D.R."/>
            <person name="Borneman A.R."/>
        </authorList>
    </citation>
    <scope>NUCLEOTIDE SEQUENCE [LARGE SCALE GENOMIC DNA]</scope>
    <source>
        <strain evidence="13">AWRI3579</strain>
    </source>
</reference>
<dbReference type="EMBL" id="LPNM01000007">
    <property type="protein sequence ID" value="OEJ85249.1"/>
    <property type="molecule type" value="Genomic_DNA"/>
</dbReference>
<dbReference type="PROSITE" id="PS50830">
    <property type="entry name" value="TNASE_3"/>
    <property type="match status" value="1"/>
</dbReference>
<evidence type="ECO:0000313" key="13">
    <source>
        <dbReference type="Proteomes" id="UP000095728"/>
    </source>
</evidence>
<keyword evidence="13" id="KW-1185">Reference proteome</keyword>
<keyword evidence="10" id="KW-1133">Transmembrane helix</keyword>
<evidence type="ECO:0000313" key="12">
    <source>
        <dbReference type="EMBL" id="OEJ85249.1"/>
    </source>
</evidence>
<sequence>MSSDNRQVTWSNPKVILFSLMLTGSILTSLSVFNRYFKRYESAKDIPSHIFKKSFLKGKVTSVGDGDNFHFYHTPGGVLGGWGWLRETPSLIALKSDSPLLIQTKKTSKQKQPFFSSLLHKGPFKLFSTQDPSSSEYFMNLSVPYKNRRGLDTISVRLSGVDAPERSHFGNEAQPFSEEALIWLKHTLIGKTVWIKPLSIDQYGRCVARTVYWNGLFKGGYKDVSLEMIQVGLGTVYEGSEVFAEFDGQEVLYRYHERLAKSRKKGIWGLKKFETPGQYKKRTKA</sequence>
<dbReference type="GO" id="GO:0004519">
    <property type="term" value="F:endonuclease activity"/>
    <property type="evidence" value="ECO:0007669"/>
    <property type="project" value="UniProtKB-KW"/>
</dbReference>
<evidence type="ECO:0000256" key="8">
    <source>
        <dbReference type="ARBA" id="ARBA00022801"/>
    </source>
</evidence>
<accession>A0A1E5REB2</accession>
<keyword evidence="7 12" id="KW-0255">Endonuclease</keyword>
<dbReference type="GO" id="GO:0016787">
    <property type="term" value="F:hydrolase activity"/>
    <property type="evidence" value="ECO:0007669"/>
    <property type="project" value="UniProtKB-KW"/>
</dbReference>
<evidence type="ECO:0000256" key="6">
    <source>
        <dbReference type="ARBA" id="ARBA00022722"/>
    </source>
</evidence>
<dbReference type="PANTHER" id="PTHR12302:SF3">
    <property type="entry name" value="SERINE_THREONINE-PROTEIN KINASE 31"/>
    <property type="match status" value="1"/>
</dbReference>
<dbReference type="InterPro" id="IPR016071">
    <property type="entry name" value="Staphylococal_nuclease_OB-fold"/>
</dbReference>
<dbReference type="SUPFAM" id="SSF50199">
    <property type="entry name" value="Staphylococcal nuclease"/>
    <property type="match status" value="1"/>
</dbReference>
<comment type="similarity">
    <text evidence="3">Belongs to the LCL3 family.</text>
</comment>
<dbReference type="Proteomes" id="UP000095728">
    <property type="component" value="Unassembled WGS sequence"/>
</dbReference>
<evidence type="ECO:0000256" key="2">
    <source>
        <dbReference type="ARBA" id="ARBA00004173"/>
    </source>
</evidence>
<dbReference type="InParanoid" id="A0A1E5REB2"/>
<protein>
    <recommendedName>
        <fullName evidence="4">Probable endonuclease LCL3</fullName>
    </recommendedName>
    <alternativeName>
        <fullName evidence="5">Probable endonuclease lcl3</fullName>
    </alternativeName>
</protein>
<gene>
    <name evidence="12" type="ORF">AWRI3579_g1925</name>
</gene>
<dbReference type="AlphaFoldDB" id="A0A1E5REB2"/>
<keyword evidence="10" id="KW-0472">Membrane</keyword>
<name>A0A1E5REB2_9ASCO</name>
<keyword evidence="8" id="KW-0378">Hydrolase</keyword>
<keyword evidence="6" id="KW-0540">Nuclease</keyword>
<dbReference type="InterPro" id="IPR035437">
    <property type="entry name" value="SNase_OB-fold_sf"/>
</dbReference>
<dbReference type="GO" id="GO:0016020">
    <property type="term" value="C:membrane"/>
    <property type="evidence" value="ECO:0007669"/>
    <property type="project" value="UniProtKB-SubCell"/>
</dbReference>
<dbReference type="Pfam" id="PF00565">
    <property type="entry name" value="SNase"/>
    <property type="match status" value="1"/>
</dbReference>
<dbReference type="OrthoDB" id="430293at2759"/>
<comment type="caution">
    <text evidence="12">The sequence shown here is derived from an EMBL/GenBank/DDBJ whole genome shotgun (WGS) entry which is preliminary data.</text>
</comment>
<evidence type="ECO:0000256" key="3">
    <source>
        <dbReference type="ARBA" id="ARBA00005435"/>
    </source>
</evidence>